<sequence>MNDSITLPPSFVALYLPEGRTRPERPLREIAERHELCEDMAQMLAEPARMLPLALGITEADVLERMRAVAGAEDTGLQPAEAGWVVRRLAEVLGWPDPGA</sequence>
<dbReference type="AlphaFoldDB" id="A0A4V2SHD8"/>
<name>A0A4V2SHD8_RUBGE</name>
<proteinExistence type="predicted"/>
<comment type="caution">
    <text evidence="1">The sequence shown here is derived from an EMBL/GenBank/DDBJ whole genome shotgun (WGS) entry which is preliminary data.</text>
</comment>
<evidence type="ECO:0008006" key="3">
    <source>
        <dbReference type="Google" id="ProtNLM"/>
    </source>
</evidence>
<dbReference type="RefSeq" id="WP_132645170.1">
    <property type="nucleotide sequence ID" value="NZ_CP181386.1"/>
</dbReference>
<accession>A0A4V2SHD8</accession>
<gene>
    <name evidence="1" type="ORF">EV684_102452</name>
</gene>
<evidence type="ECO:0000313" key="1">
    <source>
        <dbReference type="EMBL" id="TCP04688.1"/>
    </source>
</evidence>
<dbReference type="EMBL" id="SLXD01000002">
    <property type="protein sequence ID" value="TCP04688.1"/>
    <property type="molecule type" value="Genomic_DNA"/>
</dbReference>
<dbReference type="OrthoDB" id="9152680at2"/>
<protein>
    <recommendedName>
        <fullName evidence="3">ATPase with chaperone activity</fullName>
    </recommendedName>
</protein>
<reference evidence="1 2" key="1">
    <citation type="submission" date="2019-03" db="EMBL/GenBank/DDBJ databases">
        <title>Genomic Encyclopedia of Type Strains, Phase IV (KMG-IV): sequencing the most valuable type-strain genomes for metagenomic binning, comparative biology and taxonomic classification.</title>
        <authorList>
            <person name="Goeker M."/>
        </authorList>
    </citation>
    <scope>NUCLEOTIDE SEQUENCE [LARGE SCALE GENOMIC DNA]</scope>
    <source>
        <strain evidence="1 2">DSM 1709</strain>
    </source>
</reference>
<evidence type="ECO:0000313" key="2">
    <source>
        <dbReference type="Proteomes" id="UP000295106"/>
    </source>
</evidence>
<organism evidence="1 2">
    <name type="scientific">Rubrivivax gelatinosus</name>
    <name type="common">Rhodocyclus gelatinosus</name>
    <name type="synonym">Rhodopseudomonas gelatinosa</name>
    <dbReference type="NCBI Taxonomy" id="28068"/>
    <lineage>
        <taxon>Bacteria</taxon>
        <taxon>Pseudomonadati</taxon>
        <taxon>Pseudomonadota</taxon>
        <taxon>Betaproteobacteria</taxon>
        <taxon>Burkholderiales</taxon>
        <taxon>Sphaerotilaceae</taxon>
        <taxon>Rubrivivax</taxon>
    </lineage>
</organism>
<dbReference type="GeneID" id="99684766"/>
<dbReference type="Proteomes" id="UP000295106">
    <property type="component" value="Unassembled WGS sequence"/>
</dbReference>